<reference evidence="1 2" key="1">
    <citation type="submission" date="2020-05" db="EMBL/GenBank/DDBJ databases">
        <title>First description outside Europe of the emergent pathogen for shellfish aquaculture Vibrio europaeus.</title>
        <authorList>
            <person name="Dubert J."/>
            <person name="Rojas R."/>
        </authorList>
    </citation>
    <scope>NUCLEOTIDE SEQUENCE [LARGE SCALE GENOMIC DNA]</scope>
    <source>
        <strain evidence="1 2">NPI-1</strain>
    </source>
</reference>
<evidence type="ECO:0000313" key="1">
    <source>
        <dbReference type="EMBL" id="QJY39109.1"/>
    </source>
</evidence>
<dbReference type="EMBL" id="CP053543">
    <property type="protein sequence ID" value="QJY39109.1"/>
    <property type="molecule type" value="Genomic_DNA"/>
</dbReference>
<dbReference type="AlphaFoldDB" id="A0AAE7B1X4"/>
<protein>
    <submittedName>
        <fullName evidence="1">Uncharacterized protein</fullName>
    </submittedName>
</protein>
<accession>A0AAE7B1X4</accession>
<dbReference type="RefSeq" id="WP_171803112.1">
    <property type="nucleotide sequence ID" value="NZ_CP053543.1"/>
</dbReference>
<sequence>MASKQQIVSVLSEAEKEAEQGRLDTSLRLLIVSIRELLKLLEQGVDDEPRAH</sequence>
<dbReference type="Proteomes" id="UP000501443">
    <property type="component" value="Chromosome 2"/>
</dbReference>
<name>A0AAE7B1X4_9VIBR</name>
<evidence type="ECO:0000313" key="2">
    <source>
        <dbReference type="Proteomes" id="UP000501443"/>
    </source>
</evidence>
<gene>
    <name evidence="1" type="ORF">HOO69_21460</name>
</gene>
<organism evidence="1 2">
    <name type="scientific">Vibrio europaeus</name>
    <dbReference type="NCBI Taxonomy" id="300876"/>
    <lineage>
        <taxon>Bacteria</taxon>
        <taxon>Pseudomonadati</taxon>
        <taxon>Pseudomonadota</taxon>
        <taxon>Gammaproteobacteria</taxon>
        <taxon>Vibrionales</taxon>
        <taxon>Vibrionaceae</taxon>
        <taxon>Vibrio</taxon>
        <taxon>Vibrio oreintalis group</taxon>
    </lineage>
</organism>
<proteinExistence type="predicted"/>